<proteinExistence type="predicted"/>
<dbReference type="Pfam" id="PF25372">
    <property type="entry name" value="DUF7885"/>
    <property type="match status" value="2"/>
</dbReference>
<dbReference type="InterPro" id="IPR057207">
    <property type="entry name" value="FBXL15_LRR"/>
</dbReference>
<sequence>MMAVAEGKQQRFDDKGGKIDVLGDEILSHVLERLPDRLDRLSWCLVCKRFLSVEASCRQYIHLLRSEILSKVLQRYSQVKNLDLSSCMQITDESLETVARLAGTRLLSLKLIRVRGFTCAGLEAIGRACSSLQEVDLTNCLHVGDATLAGLAQLKNLQSLKIPGCRYVTDTGLGFIAASCKQLKLLNLKWCLGIRDAGIMAIASNCKQLHTLDLSYTEVTDKSLALLATLDHLQNLSLMACNSVNDTALVCLKNGSRSLQRLDVAKCANVSSVGIMALANSSVQLQELTLSYCLPITDMLLESIQQLKNLQGIKLDGCDISGAHVNLIGRGCKDLKEFSVCKCNGVNDRGIIGVIIGCPGLLKLDLTCCRDLTDATMGAIASSCKGLRTLKMEACNLVSEEGLELIGNGCPNLEELDFTDCRVNDNGCKSIARCTALRFLKLGFCMDITNTALVYIGAGCHNLRELDVYRSVGIGDPGVAAIASGCPRLRVLNLSYCELITDSSLMSVAQLQDLMQLELRACVLLTSVGLAYVAASCKKMVELDIKRCAFISDPGILALTQGCPHLRQINMSYTQVTNEGLMAVAKQLSCIQDLKLVHMKHVSVDCFAEALLACGCLKKVKLLTRLRMEMPSHVITQLENRGCRLRWMEKPA</sequence>
<dbReference type="Gene3D" id="1.20.1280.50">
    <property type="match status" value="1"/>
</dbReference>
<name>A0ABP0TRM0_9BRYO</name>
<dbReference type="Proteomes" id="UP001497512">
    <property type="component" value="Chromosome 14"/>
</dbReference>
<protein>
    <recommendedName>
        <fullName evidence="1">F-box/LRR-repeat protein 15-like leucin rich repeat domain-containing protein</fullName>
    </recommendedName>
</protein>
<dbReference type="PANTHER" id="PTHR13318:SF105">
    <property type="entry name" value="F-BOX_LRR-REPEAT PROTEIN 3"/>
    <property type="match status" value="1"/>
</dbReference>
<evidence type="ECO:0000259" key="1">
    <source>
        <dbReference type="Pfam" id="PF25372"/>
    </source>
</evidence>
<feature type="domain" description="F-box/LRR-repeat protein 15-like leucin rich repeat" evidence="1">
    <location>
        <begin position="327"/>
        <end position="482"/>
    </location>
</feature>
<dbReference type="InterPro" id="IPR006553">
    <property type="entry name" value="Leu-rich_rpt_Cys-con_subtyp"/>
</dbReference>
<organism evidence="2 3">
    <name type="scientific">Sphagnum troendelagicum</name>
    <dbReference type="NCBI Taxonomy" id="128251"/>
    <lineage>
        <taxon>Eukaryota</taxon>
        <taxon>Viridiplantae</taxon>
        <taxon>Streptophyta</taxon>
        <taxon>Embryophyta</taxon>
        <taxon>Bryophyta</taxon>
        <taxon>Sphagnophytina</taxon>
        <taxon>Sphagnopsida</taxon>
        <taxon>Sphagnales</taxon>
        <taxon>Sphagnaceae</taxon>
        <taxon>Sphagnum</taxon>
    </lineage>
</organism>
<dbReference type="PANTHER" id="PTHR13318">
    <property type="entry name" value="PARTNER OF PAIRED, ISOFORM B-RELATED"/>
    <property type="match status" value="1"/>
</dbReference>
<dbReference type="SUPFAM" id="SSF52047">
    <property type="entry name" value="RNI-like"/>
    <property type="match status" value="3"/>
</dbReference>
<evidence type="ECO:0000313" key="2">
    <source>
        <dbReference type="EMBL" id="CAK9203334.1"/>
    </source>
</evidence>
<dbReference type="EMBL" id="OZ019906">
    <property type="protein sequence ID" value="CAK9203334.1"/>
    <property type="molecule type" value="Genomic_DNA"/>
</dbReference>
<keyword evidence="3" id="KW-1185">Reference proteome</keyword>
<feature type="domain" description="F-box/LRR-repeat protein 15-like leucin rich repeat" evidence="1">
    <location>
        <begin position="109"/>
        <end position="311"/>
    </location>
</feature>
<reference evidence="2" key="1">
    <citation type="submission" date="2024-02" db="EMBL/GenBank/DDBJ databases">
        <authorList>
            <consortium name="ELIXIR-Norway"/>
            <consortium name="Elixir Norway"/>
        </authorList>
    </citation>
    <scope>NUCLEOTIDE SEQUENCE</scope>
</reference>
<dbReference type="CDD" id="cd22159">
    <property type="entry name" value="F-box_AtTIR1-like"/>
    <property type="match status" value="1"/>
</dbReference>
<dbReference type="InterPro" id="IPR001611">
    <property type="entry name" value="Leu-rich_rpt"/>
</dbReference>
<gene>
    <name evidence="2" type="ORF">CSSPTR1EN2_LOCUS6834</name>
</gene>
<dbReference type="Gene3D" id="3.80.10.10">
    <property type="entry name" value="Ribonuclease Inhibitor"/>
    <property type="match status" value="4"/>
</dbReference>
<dbReference type="Pfam" id="PF13516">
    <property type="entry name" value="LRR_6"/>
    <property type="match status" value="3"/>
</dbReference>
<dbReference type="SMART" id="SM00367">
    <property type="entry name" value="LRR_CC"/>
    <property type="match status" value="18"/>
</dbReference>
<accession>A0ABP0TRM0</accession>
<evidence type="ECO:0000313" key="3">
    <source>
        <dbReference type="Proteomes" id="UP001497512"/>
    </source>
</evidence>
<dbReference type="InterPro" id="IPR032675">
    <property type="entry name" value="LRR_dom_sf"/>
</dbReference>